<protein>
    <submittedName>
        <fullName evidence="2">Uncharacterized protein</fullName>
    </submittedName>
</protein>
<gene>
    <name evidence="2" type="ORF">B0T17DRAFT_359321</name>
</gene>
<organism evidence="2 3">
    <name type="scientific">Bombardia bombarda</name>
    <dbReference type="NCBI Taxonomy" id="252184"/>
    <lineage>
        <taxon>Eukaryota</taxon>
        <taxon>Fungi</taxon>
        <taxon>Dikarya</taxon>
        <taxon>Ascomycota</taxon>
        <taxon>Pezizomycotina</taxon>
        <taxon>Sordariomycetes</taxon>
        <taxon>Sordariomycetidae</taxon>
        <taxon>Sordariales</taxon>
        <taxon>Lasiosphaeriaceae</taxon>
        <taxon>Bombardia</taxon>
    </lineage>
</organism>
<dbReference type="EMBL" id="JAULSR010000006">
    <property type="protein sequence ID" value="KAK0615875.1"/>
    <property type="molecule type" value="Genomic_DNA"/>
</dbReference>
<reference evidence="2" key="1">
    <citation type="submission" date="2023-06" db="EMBL/GenBank/DDBJ databases">
        <title>Genome-scale phylogeny and comparative genomics of the fungal order Sordariales.</title>
        <authorList>
            <consortium name="Lawrence Berkeley National Laboratory"/>
            <person name="Hensen N."/>
            <person name="Bonometti L."/>
            <person name="Westerberg I."/>
            <person name="Brannstrom I.O."/>
            <person name="Guillou S."/>
            <person name="Cros-Aarteil S."/>
            <person name="Calhoun S."/>
            <person name="Haridas S."/>
            <person name="Kuo A."/>
            <person name="Mondo S."/>
            <person name="Pangilinan J."/>
            <person name="Riley R."/>
            <person name="LaButti K."/>
            <person name="Andreopoulos B."/>
            <person name="Lipzen A."/>
            <person name="Chen C."/>
            <person name="Yanf M."/>
            <person name="Daum C."/>
            <person name="Ng V."/>
            <person name="Clum A."/>
            <person name="Steindorff A."/>
            <person name="Ohm R."/>
            <person name="Martin F."/>
            <person name="Silar P."/>
            <person name="Natvig D."/>
            <person name="Lalanne C."/>
            <person name="Gautier V."/>
            <person name="Ament-velasquez S.L."/>
            <person name="Kruys A."/>
            <person name="Hutchinson M.I."/>
            <person name="Powell A.J."/>
            <person name="Barry K."/>
            <person name="Miller A.N."/>
            <person name="Grigoriev I.V."/>
            <person name="Debuchy R."/>
            <person name="Gladieux P."/>
            <person name="Thoren M.H."/>
            <person name="Johannesson H."/>
        </authorList>
    </citation>
    <scope>NUCLEOTIDE SEQUENCE</scope>
    <source>
        <strain evidence="2">SMH3391-2</strain>
    </source>
</reference>
<proteinExistence type="predicted"/>
<name>A0AA40BW66_9PEZI</name>
<keyword evidence="3" id="KW-1185">Reference proteome</keyword>
<dbReference type="AlphaFoldDB" id="A0AA40BW66"/>
<accession>A0AA40BW66</accession>
<feature type="compositionally biased region" description="Polar residues" evidence="1">
    <location>
        <begin position="77"/>
        <end position="92"/>
    </location>
</feature>
<evidence type="ECO:0000313" key="2">
    <source>
        <dbReference type="EMBL" id="KAK0615875.1"/>
    </source>
</evidence>
<comment type="caution">
    <text evidence="2">The sequence shown here is derived from an EMBL/GenBank/DDBJ whole genome shotgun (WGS) entry which is preliminary data.</text>
</comment>
<dbReference type="Proteomes" id="UP001174934">
    <property type="component" value="Unassembled WGS sequence"/>
</dbReference>
<feature type="region of interest" description="Disordered" evidence="1">
    <location>
        <begin position="72"/>
        <end position="92"/>
    </location>
</feature>
<sequence length="209" mass="22912">MFDPASTGTRPRIPASLSHPSFSPLWWCTFDVRWVGCRGQPAAKLSPGRMDTTTCNNTLIIAARLYMDGQNPEAKPSISSPANSSWGTPASTRHSVDSVVDLGYEIVRLLGGYSPLRPPHVFDLTIHQLTQPSLVFAPYPRLRPRAPASDPSPSDLFEDRPRGTCQIGRMDETRTNKRPASSFMPFTCLCPSSPTSSPNGQKGIKMQLL</sequence>
<evidence type="ECO:0000256" key="1">
    <source>
        <dbReference type="SAM" id="MobiDB-lite"/>
    </source>
</evidence>
<evidence type="ECO:0000313" key="3">
    <source>
        <dbReference type="Proteomes" id="UP001174934"/>
    </source>
</evidence>